<dbReference type="InterPro" id="IPR023811">
    <property type="entry name" value="CHP04076"/>
</dbReference>
<protein>
    <recommendedName>
        <fullName evidence="4">TIGR04076 family protein</fullName>
    </recommendedName>
</protein>
<proteinExistence type="predicted"/>
<reference evidence="2" key="1">
    <citation type="submission" date="2023-03" db="EMBL/GenBank/DDBJ databases">
        <title>Massive genome expansion in bonnet fungi (Mycena s.s.) driven by repeated elements and novel gene families across ecological guilds.</title>
        <authorList>
            <consortium name="Lawrence Berkeley National Laboratory"/>
            <person name="Harder C.B."/>
            <person name="Miyauchi S."/>
            <person name="Viragh M."/>
            <person name="Kuo A."/>
            <person name="Thoen E."/>
            <person name="Andreopoulos B."/>
            <person name="Lu D."/>
            <person name="Skrede I."/>
            <person name="Drula E."/>
            <person name="Henrissat B."/>
            <person name="Morin E."/>
            <person name="Kohler A."/>
            <person name="Barry K."/>
            <person name="LaButti K."/>
            <person name="Morin E."/>
            <person name="Salamov A."/>
            <person name="Lipzen A."/>
            <person name="Mereny Z."/>
            <person name="Hegedus B."/>
            <person name="Baldrian P."/>
            <person name="Stursova M."/>
            <person name="Weitz H."/>
            <person name="Taylor A."/>
            <person name="Grigoriev I.V."/>
            <person name="Nagy L.G."/>
            <person name="Martin F."/>
            <person name="Kauserud H."/>
        </authorList>
    </citation>
    <scope>NUCLEOTIDE SEQUENCE</scope>
    <source>
        <strain evidence="2">CBHHK200</strain>
    </source>
</reference>
<evidence type="ECO:0000313" key="3">
    <source>
        <dbReference type="Proteomes" id="UP001218188"/>
    </source>
</evidence>
<comment type="caution">
    <text evidence="2">The sequence shown here is derived from an EMBL/GenBank/DDBJ whole genome shotgun (WGS) entry which is preliminary data.</text>
</comment>
<evidence type="ECO:0000256" key="1">
    <source>
        <dbReference type="SAM" id="MobiDB-lite"/>
    </source>
</evidence>
<dbReference type="EMBL" id="JARJCM010000025">
    <property type="protein sequence ID" value="KAJ7039867.1"/>
    <property type="molecule type" value="Genomic_DNA"/>
</dbReference>
<evidence type="ECO:0008006" key="4">
    <source>
        <dbReference type="Google" id="ProtNLM"/>
    </source>
</evidence>
<dbReference type="NCBIfam" id="TIGR04076">
    <property type="entry name" value="TIGR04076 family protein"/>
    <property type="match status" value="1"/>
</dbReference>
<dbReference type="Proteomes" id="UP001218188">
    <property type="component" value="Unassembled WGS sequence"/>
</dbReference>
<organism evidence="2 3">
    <name type="scientific">Mycena alexandri</name>
    <dbReference type="NCBI Taxonomy" id="1745969"/>
    <lineage>
        <taxon>Eukaryota</taxon>
        <taxon>Fungi</taxon>
        <taxon>Dikarya</taxon>
        <taxon>Basidiomycota</taxon>
        <taxon>Agaricomycotina</taxon>
        <taxon>Agaricomycetes</taxon>
        <taxon>Agaricomycetidae</taxon>
        <taxon>Agaricales</taxon>
        <taxon>Marasmiineae</taxon>
        <taxon>Mycenaceae</taxon>
        <taxon>Mycena</taxon>
    </lineage>
</organism>
<accession>A0AAD6T9L7</accession>
<keyword evidence="3" id="KW-1185">Reference proteome</keyword>
<gene>
    <name evidence="2" type="ORF">C8F04DRAFT_1085172</name>
</gene>
<dbReference type="AlphaFoldDB" id="A0AAD6T9L7"/>
<name>A0AAD6T9L7_9AGAR</name>
<sequence>MLLALTPMSSQSDDTFSLYDLRVEVICPPDARILCGAKEGDHFTLEGELLHLPPGQGFSIYSLAAVLPLLAAKQRETHPNDWMSTDADVACPDPNCKSLLRITRTGKRKFSHGVVTAVPLPGVLDDSGKEKQRKRRAPVVKLPSTVEFQGP</sequence>
<evidence type="ECO:0000313" key="2">
    <source>
        <dbReference type="EMBL" id="KAJ7039867.1"/>
    </source>
</evidence>
<feature type="region of interest" description="Disordered" evidence="1">
    <location>
        <begin position="123"/>
        <end position="151"/>
    </location>
</feature>